<organism evidence="2 3">
    <name type="scientific">Flavobacterium branchiophilum</name>
    <dbReference type="NCBI Taxonomy" id="55197"/>
    <lineage>
        <taxon>Bacteria</taxon>
        <taxon>Pseudomonadati</taxon>
        <taxon>Bacteroidota</taxon>
        <taxon>Flavobacteriia</taxon>
        <taxon>Flavobacteriales</taxon>
        <taxon>Flavobacteriaceae</taxon>
        <taxon>Flavobacterium</taxon>
    </lineage>
</organism>
<protein>
    <submittedName>
        <fullName evidence="2">DUF4129 domain-containing protein</fullName>
    </submittedName>
</protein>
<comment type="caution">
    <text evidence="2">The sequence shown here is derived from an EMBL/GenBank/DDBJ whole genome shotgun (WGS) entry which is preliminary data.</text>
</comment>
<sequence length="246" mass="29729">MNKLLKITSIFLLVLNFGLVFSKNLKTNPIQNDTAHINIRQYKPLFKQEYTDKEFIYENKSSEKNIWDKLINWLHELFGGSNHNQHSVLNYATIDIILRILSIILIIFVVYMIVKSFLNKEAQWIFGKNSEQKVIQQEMFTQNIHEIDFEKLIQKAIKNKSNRLTIRYYYLWLLQTLSDQKLIEWDKEKTNSDYIYELKSTKHKNDFSYLSYLYNNIWYGEFEITDYTYEQAIHTFKKALKEFKNE</sequence>
<evidence type="ECO:0000256" key="1">
    <source>
        <dbReference type="SAM" id="Phobius"/>
    </source>
</evidence>
<dbReference type="AlphaFoldDB" id="A0A2H3KEC5"/>
<keyword evidence="1" id="KW-1133">Transmembrane helix</keyword>
<dbReference type="Proteomes" id="UP000220828">
    <property type="component" value="Unassembled WGS sequence"/>
</dbReference>
<evidence type="ECO:0000313" key="2">
    <source>
        <dbReference type="EMBL" id="PDS25165.1"/>
    </source>
</evidence>
<reference evidence="2 3" key="1">
    <citation type="submission" date="2017-09" db="EMBL/GenBank/DDBJ databases">
        <title>Whole genomes of Flavobacteriaceae.</title>
        <authorList>
            <person name="Stine C."/>
            <person name="Li C."/>
            <person name="Tadesse D."/>
        </authorList>
    </citation>
    <scope>NUCLEOTIDE SEQUENCE [LARGE SCALE GENOMIC DNA]</scope>
    <source>
        <strain evidence="2 3">ATCC 35036</strain>
    </source>
</reference>
<keyword evidence="1" id="KW-0472">Membrane</keyword>
<accession>A0A2H3KEC5</accession>
<feature type="transmembrane region" description="Helical" evidence="1">
    <location>
        <begin position="96"/>
        <end position="114"/>
    </location>
</feature>
<proteinExistence type="predicted"/>
<keyword evidence="1" id="KW-0812">Transmembrane</keyword>
<dbReference type="RefSeq" id="WP_097553835.1">
    <property type="nucleotide sequence ID" value="NZ_PCMW01000032.1"/>
</dbReference>
<evidence type="ECO:0000313" key="3">
    <source>
        <dbReference type="Proteomes" id="UP000220828"/>
    </source>
</evidence>
<name>A0A2H3KEC5_9FLAO</name>
<dbReference type="OrthoDB" id="5491447at2"/>
<dbReference type="EMBL" id="PCMW01000032">
    <property type="protein sequence ID" value="PDS25165.1"/>
    <property type="molecule type" value="Genomic_DNA"/>
</dbReference>
<gene>
    <name evidence="2" type="ORF">B0A77_05680</name>
</gene>